<comment type="function">
    <text evidence="2">Tetrapolymerization of the monopyrrole PBG into the hydroxymethylbilane pre-uroporphyrinogen in several discrete steps.</text>
</comment>
<protein>
    <recommendedName>
        <fullName evidence="8">Hydroxymethylbilane synthase</fullName>
        <ecNumber evidence="8">2.5.1.61</ecNumber>
    </recommendedName>
</protein>
<dbReference type="PRINTS" id="PR00151">
    <property type="entry name" value="PORPHBDMNASE"/>
</dbReference>
<keyword evidence="5 11" id="KW-0808">Transferase</keyword>
<dbReference type="Gene3D" id="3.40.190.10">
    <property type="entry name" value="Periplasmic binding protein-like II"/>
    <property type="match status" value="2"/>
</dbReference>
<comment type="similarity">
    <text evidence="4">Belongs to the HMBS family.</text>
</comment>
<dbReference type="GO" id="GO:0005737">
    <property type="term" value="C:cytoplasm"/>
    <property type="evidence" value="ECO:0007669"/>
    <property type="project" value="UniProtKB-UniRule"/>
</dbReference>
<evidence type="ECO:0000313" key="11">
    <source>
        <dbReference type="EMBL" id="QDK71107.1"/>
    </source>
</evidence>
<evidence type="ECO:0000256" key="1">
    <source>
        <dbReference type="ARBA" id="ARBA00001916"/>
    </source>
</evidence>
<dbReference type="PIRSF" id="PIRSF001438">
    <property type="entry name" value="4pyrrol_synth_OHMeBilane_synth"/>
    <property type="match status" value="1"/>
</dbReference>
<reference evidence="11 12" key="1">
    <citation type="submission" date="2019-07" db="EMBL/GenBank/DDBJ databases">
        <title>Genome sequencing of KACC 19320.</title>
        <authorList>
            <person name="Heo J."/>
            <person name="Kim S.-J."/>
            <person name="Kim J.-S."/>
            <person name="Hong S.-B."/>
            <person name="Kwon S.-W."/>
        </authorList>
    </citation>
    <scope>NUCLEOTIDE SEQUENCE [LARGE SCALE GENOMIC DNA]</scope>
    <source>
        <strain evidence="11 12">KACC 19320</strain>
    </source>
</reference>
<dbReference type="AlphaFoldDB" id="A0A514Z986"/>
<dbReference type="PANTHER" id="PTHR11557">
    <property type="entry name" value="PORPHOBILINOGEN DEAMINASE"/>
    <property type="match status" value="1"/>
</dbReference>
<gene>
    <name evidence="11" type="primary">hemC</name>
    <name evidence="11" type="ORF">FLP15_08040</name>
</gene>
<dbReference type="FunFam" id="3.40.190.10:FF:000004">
    <property type="entry name" value="Porphobilinogen deaminase"/>
    <property type="match status" value="1"/>
</dbReference>
<dbReference type="Pfam" id="PF01379">
    <property type="entry name" value="Porphobil_deam"/>
    <property type="match status" value="1"/>
</dbReference>
<dbReference type="GO" id="GO:0004418">
    <property type="term" value="F:hydroxymethylbilane synthase activity"/>
    <property type="evidence" value="ECO:0007669"/>
    <property type="project" value="UniProtKB-UniRule"/>
</dbReference>
<evidence type="ECO:0000256" key="3">
    <source>
        <dbReference type="ARBA" id="ARBA00004735"/>
    </source>
</evidence>
<dbReference type="Pfam" id="PF03900">
    <property type="entry name" value="Porphobil_deamC"/>
    <property type="match status" value="1"/>
</dbReference>
<dbReference type="InterPro" id="IPR022417">
    <property type="entry name" value="Porphobilin_deaminase_N"/>
</dbReference>
<comment type="pathway">
    <text evidence="3">Porphyrin-containing compound metabolism; protoporphyrin-IX biosynthesis; coproporphyrinogen-III from 5-aminolevulinate: step 2/4.</text>
</comment>
<evidence type="ECO:0000256" key="6">
    <source>
        <dbReference type="ARBA" id="ARBA00023244"/>
    </source>
</evidence>
<comment type="cofactor">
    <cofactor evidence="1">
        <name>dipyrromethane</name>
        <dbReference type="ChEBI" id="CHEBI:60342"/>
    </cofactor>
</comment>
<evidence type="ECO:0000313" key="12">
    <source>
        <dbReference type="Proteomes" id="UP000315128"/>
    </source>
</evidence>
<evidence type="ECO:0000256" key="8">
    <source>
        <dbReference type="NCBIfam" id="TIGR00212"/>
    </source>
</evidence>
<dbReference type="RefSeq" id="WP_142766673.1">
    <property type="nucleotide sequence ID" value="NZ_CP041356.1"/>
</dbReference>
<dbReference type="OrthoDB" id="9810298at2"/>
<dbReference type="CDD" id="cd00494">
    <property type="entry name" value="PBP2_HMBS"/>
    <property type="match status" value="1"/>
</dbReference>
<sequence length="293" mass="32749">MRNLKVGTRKSPLAMKQTELVVEMLKAKHPELEIEIVGISTLGDRDQKSKLSEIGGKGIFAKEVERELIDSEIDFAVHSLKDLPAILPEGLVLAAHPKRANPLDCVVYPEYSEKRISDGGLRLGTGSSRRIKQLELHFSEVETVPIRGKIETRLEKMLDEHLDGVVLACAGLERMGYLEHLLYEPLCPDSFVPAVGQGILGVECRMDDEEVFQLLKEISDLETEQMAIAERKFLELMNGNCDIPLGALAQKFDEEWVFNAFLAKDDNDAGRSVRFTGENPLSLAVQAYEELMK</sequence>
<dbReference type="PANTHER" id="PTHR11557:SF0">
    <property type="entry name" value="PORPHOBILINOGEN DEAMINASE"/>
    <property type="match status" value="1"/>
</dbReference>
<evidence type="ECO:0000259" key="9">
    <source>
        <dbReference type="Pfam" id="PF01379"/>
    </source>
</evidence>
<evidence type="ECO:0000256" key="7">
    <source>
        <dbReference type="ARBA" id="ARBA00048169"/>
    </source>
</evidence>
<dbReference type="SUPFAM" id="SSF53850">
    <property type="entry name" value="Periplasmic binding protein-like II"/>
    <property type="match status" value="1"/>
</dbReference>
<dbReference type="InterPro" id="IPR022418">
    <property type="entry name" value="Porphobilinogen_deaminase_C"/>
</dbReference>
<organism evidence="11 12">
    <name type="scientific">Lactococcus protaetiae</name>
    <dbReference type="NCBI Taxonomy" id="2592653"/>
    <lineage>
        <taxon>Bacteria</taxon>
        <taxon>Bacillati</taxon>
        <taxon>Bacillota</taxon>
        <taxon>Bacilli</taxon>
        <taxon>Lactobacillales</taxon>
        <taxon>Streptococcaceae</taxon>
        <taxon>Lactococcus</taxon>
    </lineage>
</organism>
<keyword evidence="6" id="KW-0627">Porphyrin biosynthesis</keyword>
<accession>A0A514Z986</accession>
<dbReference type="SUPFAM" id="SSF54782">
    <property type="entry name" value="Porphobilinogen deaminase (hydroxymethylbilane synthase), C-terminal domain"/>
    <property type="match status" value="1"/>
</dbReference>
<dbReference type="EMBL" id="CP041356">
    <property type="protein sequence ID" value="QDK71107.1"/>
    <property type="molecule type" value="Genomic_DNA"/>
</dbReference>
<name>A0A514Z986_9LACT</name>
<dbReference type="PROSITE" id="PS00533">
    <property type="entry name" value="PORPHOBILINOGEN_DEAM"/>
    <property type="match status" value="1"/>
</dbReference>
<feature type="domain" description="Porphobilinogen deaminase N-terminal" evidence="9">
    <location>
        <begin position="4"/>
        <end position="211"/>
    </location>
</feature>
<dbReference type="InterPro" id="IPR000860">
    <property type="entry name" value="HemC"/>
</dbReference>
<dbReference type="GO" id="GO:0006783">
    <property type="term" value="P:heme biosynthetic process"/>
    <property type="evidence" value="ECO:0007669"/>
    <property type="project" value="TreeGrafter"/>
</dbReference>
<dbReference type="InterPro" id="IPR036803">
    <property type="entry name" value="Porphobilinogen_deaminase_C_sf"/>
</dbReference>
<evidence type="ECO:0000259" key="10">
    <source>
        <dbReference type="Pfam" id="PF03900"/>
    </source>
</evidence>
<evidence type="ECO:0000256" key="2">
    <source>
        <dbReference type="ARBA" id="ARBA00002869"/>
    </source>
</evidence>
<comment type="catalytic activity">
    <reaction evidence="7">
        <text>4 porphobilinogen + H2O = hydroxymethylbilane + 4 NH4(+)</text>
        <dbReference type="Rhea" id="RHEA:13185"/>
        <dbReference type="ChEBI" id="CHEBI:15377"/>
        <dbReference type="ChEBI" id="CHEBI:28938"/>
        <dbReference type="ChEBI" id="CHEBI:57845"/>
        <dbReference type="ChEBI" id="CHEBI:58126"/>
        <dbReference type="EC" id="2.5.1.61"/>
    </reaction>
</comment>
<dbReference type="EC" id="2.5.1.61" evidence="8"/>
<dbReference type="NCBIfam" id="TIGR00212">
    <property type="entry name" value="hemC"/>
    <property type="match status" value="1"/>
</dbReference>
<evidence type="ECO:0000256" key="5">
    <source>
        <dbReference type="ARBA" id="ARBA00022679"/>
    </source>
</evidence>
<keyword evidence="12" id="KW-1185">Reference proteome</keyword>
<evidence type="ECO:0000256" key="4">
    <source>
        <dbReference type="ARBA" id="ARBA00005638"/>
    </source>
</evidence>
<dbReference type="InterPro" id="IPR022419">
    <property type="entry name" value="Porphobilin_deaminase_cofac_BS"/>
</dbReference>
<feature type="domain" description="Porphobilinogen deaminase C-terminal" evidence="10">
    <location>
        <begin position="227"/>
        <end position="285"/>
    </location>
</feature>
<proteinExistence type="inferred from homology"/>
<dbReference type="Gene3D" id="3.30.160.40">
    <property type="entry name" value="Porphobilinogen deaminase, C-terminal domain"/>
    <property type="match status" value="1"/>
</dbReference>
<dbReference type="KEGG" id="lack:FLP15_08040"/>
<dbReference type="Proteomes" id="UP000315128">
    <property type="component" value="Chromosome"/>
</dbReference>